<dbReference type="VEuPathDB" id="FungiDB:TSTA_114470"/>
<dbReference type="Pfam" id="PF00854">
    <property type="entry name" value="PTR2"/>
    <property type="match status" value="2"/>
</dbReference>
<sequence>MANISEAESGLASVDDGSPSSRDATEEEIASMRHVVDNIPQKVWVSLLNAPGDSAVPGALGLGQSRATIVFNAFYLFSYFVPVPFAIASDTWLGRYTVLCISLSLYFCGTLVQFITSLPSLFSQESGMVGFAIMMVLIGLGVGRTKAAITPFIGDQYPVKLPQIKTLPTGERVIIDRTLTLQYVYNVYYWITNIAALSILASTYLEKERERFPAQGGVLLKAGKVLGYAIQDRFKIDAARPRWQYEKHNRVVPWTDRFVTEIKSGLCACQVMLWFVLFHLGINQMTNNLVSQAGEMELTGFPNDGIQILNPIACVILGPIIQKVLYPTLARYHIPFGPLMRMAMASFTMAATFAYAAGVKKMIYNSGPCYDAPLACPAAERAGQTHLPNTIKVWVQTPVYVILAVSEIFGFVTLSEYSYSKAPKDMRTVVQSMRQLSAGVGSAIGIALGSVSQDPKVLWMYVGLAVSLGLAGVVFWVLMGHLEKDNEDVNTMFLNEDESARGQTEDRIVAAVRSYDKPIHALVTVNNAGAIGTARACQILGFRSAPPKSYIIAGDKFKTREMETDSGGAFKVFNLDELHARLLSKTHPPIEYPVIVKPCMGWGSECVLKVQTEGELIQAYIEGPEVDANFILIDGDVTFFEVADDFPKTGDNAENPLDASFVETSMVLPTGLSPKEIQVTKDSLHQALLRQGFHTGVFHCEGRIRYASKEYDTRDGLVDLYPGRQLAGNKEPSFYLHEINARPGGYFVSSATLLTYGVDYYANHILAAFGDLDRCRALSVPFSHGPQWWLQVIIIQEDKIGVMKTPDAGKETLERHADLHQAVVDYRTAKKKGDKLLGPRANIFSYLAYFSVMSRKSREDCLRLGEKVRRSFTYEIE</sequence>
<evidence type="ECO:0000256" key="5">
    <source>
        <dbReference type="ARBA" id="ARBA00023136"/>
    </source>
</evidence>
<feature type="region of interest" description="Disordered" evidence="6">
    <location>
        <begin position="1"/>
        <end position="26"/>
    </location>
</feature>
<keyword evidence="4 7" id="KW-1133">Transmembrane helix</keyword>
<organism evidence="8 9">
    <name type="scientific">Talaromyces stipitatus (strain ATCC 10500 / CBS 375.48 / QM 6759 / NRRL 1006)</name>
    <name type="common">Penicillium stipitatum</name>
    <dbReference type="NCBI Taxonomy" id="441959"/>
    <lineage>
        <taxon>Eukaryota</taxon>
        <taxon>Fungi</taxon>
        <taxon>Dikarya</taxon>
        <taxon>Ascomycota</taxon>
        <taxon>Pezizomycotina</taxon>
        <taxon>Eurotiomycetes</taxon>
        <taxon>Eurotiomycetidae</taxon>
        <taxon>Eurotiales</taxon>
        <taxon>Trichocomaceae</taxon>
        <taxon>Talaromyces</taxon>
        <taxon>Talaromyces sect. Talaromyces</taxon>
    </lineage>
</organism>
<evidence type="ECO:0000256" key="3">
    <source>
        <dbReference type="ARBA" id="ARBA00022692"/>
    </source>
</evidence>
<dbReference type="GO" id="GO:0022857">
    <property type="term" value="F:transmembrane transporter activity"/>
    <property type="evidence" value="ECO:0007669"/>
    <property type="project" value="InterPro"/>
</dbReference>
<evidence type="ECO:0000256" key="6">
    <source>
        <dbReference type="SAM" id="MobiDB-lite"/>
    </source>
</evidence>
<dbReference type="RefSeq" id="XP_002481626.1">
    <property type="nucleotide sequence ID" value="XM_002481581.1"/>
</dbReference>
<dbReference type="HOGENOM" id="CLU_327940_0_0_1"/>
<evidence type="ECO:0000313" key="8">
    <source>
        <dbReference type="EMBL" id="EED17634.1"/>
    </source>
</evidence>
<dbReference type="Proteomes" id="UP000001745">
    <property type="component" value="Unassembled WGS sequence"/>
</dbReference>
<keyword evidence="5 7" id="KW-0472">Membrane</keyword>
<dbReference type="PANTHER" id="PTHR11654">
    <property type="entry name" value="OLIGOPEPTIDE TRANSPORTER-RELATED"/>
    <property type="match status" value="1"/>
</dbReference>
<dbReference type="GeneID" id="8109209"/>
<dbReference type="InterPro" id="IPR036259">
    <property type="entry name" value="MFS_trans_sf"/>
</dbReference>
<dbReference type="SUPFAM" id="SSF103473">
    <property type="entry name" value="MFS general substrate transporter"/>
    <property type="match status" value="1"/>
</dbReference>
<dbReference type="GO" id="GO:0016020">
    <property type="term" value="C:membrane"/>
    <property type="evidence" value="ECO:0007669"/>
    <property type="project" value="UniProtKB-SubCell"/>
</dbReference>
<dbReference type="InParanoid" id="B8MDA9"/>
<gene>
    <name evidence="8" type="ORF">TSTA_114470</name>
</gene>
<dbReference type="InterPro" id="IPR000109">
    <property type="entry name" value="POT_fam"/>
</dbReference>
<dbReference type="eggNOG" id="KOG1237">
    <property type="taxonomic scope" value="Eukaryota"/>
</dbReference>
<feature type="transmembrane region" description="Helical" evidence="7">
    <location>
        <begin position="458"/>
        <end position="478"/>
    </location>
</feature>
<comment type="subcellular location">
    <subcellularLocation>
        <location evidence="1">Membrane</location>
        <topology evidence="1">Multi-pass membrane protein</topology>
    </subcellularLocation>
</comment>
<dbReference type="EMBL" id="EQ962655">
    <property type="protein sequence ID" value="EED17634.1"/>
    <property type="molecule type" value="Genomic_DNA"/>
</dbReference>
<dbReference type="Gene3D" id="1.20.1250.20">
    <property type="entry name" value="MFS general substrate transporter like domains"/>
    <property type="match status" value="2"/>
</dbReference>
<evidence type="ECO:0000256" key="7">
    <source>
        <dbReference type="SAM" id="Phobius"/>
    </source>
</evidence>
<dbReference type="PhylomeDB" id="B8MDA9"/>
<protein>
    <submittedName>
        <fullName evidence="8">Oligopeptide transporter, putative</fullName>
    </submittedName>
</protein>
<dbReference type="SUPFAM" id="SSF56059">
    <property type="entry name" value="Glutathione synthetase ATP-binding domain-like"/>
    <property type="match status" value="1"/>
</dbReference>
<name>B8MDA9_TALSN</name>
<feature type="transmembrane region" description="Helical" evidence="7">
    <location>
        <begin position="435"/>
        <end position="452"/>
    </location>
</feature>
<evidence type="ECO:0000256" key="4">
    <source>
        <dbReference type="ARBA" id="ARBA00022989"/>
    </source>
</evidence>
<feature type="transmembrane region" description="Helical" evidence="7">
    <location>
        <begin position="187"/>
        <end position="205"/>
    </location>
</feature>
<reference evidence="9" key="1">
    <citation type="journal article" date="2015" name="Genome Announc.">
        <title>Genome sequence of the AIDS-associated pathogen Penicillium marneffei (ATCC18224) and its near taxonomic relative Talaromyces stipitatus (ATCC10500).</title>
        <authorList>
            <person name="Nierman W.C."/>
            <person name="Fedorova-Abrams N.D."/>
            <person name="Andrianopoulos A."/>
        </authorList>
    </citation>
    <scope>NUCLEOTIDE SEQUENCE [LARGE SCALE GENOMIC DNA]</scope>
    <source>
        <strain evidence="9">ATCC 10500 / CBS 375.48 / QM 6759 / NRRL 1006</strain>
    </source>
</reference>
<feature type="transmembrane region" description="Helical" evidence="7">
    <location>
        <begin position="393"/>
        <end position="414"/>
    </location>
</feature>
<dbReference type="OrthoDB" id="8904098at2759"/>
<dbReference type="Gene3D" id="3.30.470.20">
    <property type="entry name" value="ATP-grasp fold, B domain"/>
    <property type="match status" value="1"/>
</dbReference>
<dbReference type="AlphaFoldDB" id="B8MDA9"/>
<keyword evidence="9" id="KW-1185">Reference proteome</keyword>
<evidence type="ECO:0000313" key="9">
    <source>
        <dbReference type="Proteomes" id="UP000001745"/>
    </source>
</evidence>
<feature type="transmembrane region" description="Helical" evidence="7">
    <location>
        <begin position="127"/>
        <end position="143"/>
    </location>
</feature>
<feature type="transmembrane region" description="Helical" evidence="7">
    <location>
        <begin position="338"/>
        <end position="358"/>
    </location>
</feature>
<feature type="transmembrane region" description="Helical" evidence="7">
    <location>
        <begin position="69"/>
        <end position="87"/>
    </location>
</feature>
<proteinExistence type="inferred from homology"/>
<comment type="similarity">
    <text evidence="2">Belongs to the major facilitator superfamily. Proton-dependent oligopeptide transporter (POT/PTR) (TC 2.A.17) family.</text>
</comment>
<keyword evidence="3 7" id="KW-0812">Transmembrane</keyword>
<evidence type="ECO:0000256" key="1">
    <source>
        <dbReference type="ARBA" id="ARBA00004141"/>
    </source>
</evidence>
<accession>B8MDA9</accession>
<feature type="transmembrane region" description="Helical" evidence="7">
    <location>
        <begin position="93"/>
        <end position="115"/>
    </location>
</feature>
<evidence type="ECO:0000256" key="2">
    <source>
        <dbReference type="ARBA" id="ARBA00005982"/>
    </source>
</evidence>